<evidence type="ECO:0000313" key="3">
    <source>
        <dbReference type="EMBL" id="UJO23277.1"/>
    </source>
</evidence>
<dbReference type="AlphaFoldDB" id="A0A9Q8UUZ0"/>
<dbReference type="Gene3D" id="3.40.50.720">
    <property type="entry name" value="NAD(P)-binding Rossmann-like Domain"/>
    <property type="match status" value="1"/>
</dbReference>
<dbReference type="PANTHER" id="PTHR48079">
    <property type="entry name" value="PROTEIN YEEZ"/>
    <property type="match status" value="1"/>
</dbReference>
<name>A0A9Q8UUZ0_PASFU</name>
<dbReference type="InterPro" id="IPR036291">
    <property type="entry name" value="NAD(P)-bd_dom_sf"/>
</dbReference>
<accession>A0A9Q8UUZ0</accession>
<dbReference type="InterPro" id="IPR001509">
    <property type="entry name" value="Epimerase_deHydtase"/>
</dbReference>
<dbReference type="Pfam" id="PF01370">
    <property type="entry name" value="Epimerase"/>
    <property type="match status" value="1"/>
</dbReference>
<protein>
    <recommendedName>
        <fullName evidence="2">NAD-dependent epimerase/dehydratase domain-containing protein</fullName>
    </recommendedName>
</protein>
<evidence type="ECO:0000313" key="4">
    <source>
        <dbReference type="Proteomes" id="UP000756132"/>
    </source>
</evidence>
<feature type="domain" description="NAD-dependent epimerase/dehydratase" evidence="2">
    <location>
        <begin position="3"/>
        <end position="139"/>
    </location>
</feature>
<dbReference type="GO" id="GO:0004029">
    <property type="term" value="F:aldehyde dehydrogenase (NAD+) activity"/>
    <property type="evidence" value="ECO:0007669"/>
    <property type="project" value="TreeGrafter"/>
</dbReference>
<dbReference type="KEGG" id="ffu:CLAFUR5_11708"/>
<feature type="region of interest" description="Disordered" evidence="1">
    <location>
        <begin position="119"/>
        <end position="138"/>
    </location>
</feature>
<dbReference type="GeneID" id="71991586"/>
<sequence length="295" mass="30904">MRVFITGVSGFIGTAVTKDLITHGHEVIGLARNDASADKITKLGGTPHKGDLFDLESLKAGAASTDAVIHPAFVHGFSSPDIVTKNCATDRAAISAMGEAIAGTGKALIIASGTLGLAEPDGKPATEDTPGARGSGFSERTLSADLVQTLSKDQNIRGRGGFLHILPPIFRQAGFAGYIGDGNNVWPAVHNQDIAVLFRLALETGKVGAIYHGTVEEAVKTGDFVEAIGKKMQLPVESKNGEEPSVLGFAAMVLAMDDPTSSVKTQRELGWKLVHRGLLAEIEAGEIEEVDPQTQ</sequence>
<dbReference type="RefSeq" id="XP_047767643.1">
    <property type="nucleotide sequence ID" value="XM_047910856.1"/>
</dbReference>
<dbReference type="PANTHER" id="PTHR48079:SF9">
    <property type="entry name" value="PUTATIVE-RELATED"/>
    <property type="match status" value="1"/>
</dbReference>
<dbReference type="SUPFAM" id="SSF51735">
    <property type="entry name" value="NAD(P)-binding Rossmann-fold domains"/>
    <property type="match status" value="1"/>
</dbReference>
<gene>
    <name evidence="3" type="ORF">CLAFUR5_11708</name>
</gene>
<evidence type="ECO:0000256" key="1">
    <source>
        <dbReference type="SAM" id="MobiDB-lite"/>
    </source>
</evidence>
<reference evidence="3" key="1">
    <citation type="submission" date="2021-12" db="EMBL/GenBank/DDBJ databases">
        <authorList>
            <person name="Zaccaron A."/>
            <person name="Stergiopoulos I."/>
        </authorList>
    </citation>
    <scope>NUCLEOTIDE SEQUENCE</scope>
    <source>
        <strain evidence="3">Race5_Kim</strain>
    </source>
</reference>
<organism evidence="3 4">
    <name type="scientific">Passalora fulva</name>
    <name type="common">Tomato leaf mold</name>
    <name type="synonym">Cladosporium fulvum</name>
    <dbReference type="NCBI Taxonomy" id="5499"/>
    <lineage>
        <taxon>Eukaryota</taxon>
        <taxon>Fungi</taxon>
        <taxon>Dikarya</taxon>
        <taxon>Ascomycota</taxon>
        <taxon>Pezizomycotina</taxon>
        <taxon>Dothideomycetes</taxon>
        <taxon>Dothideomycetidae</taxon>
        <taxon>Mycosphaerellales</taxon>
        <taxon>Mycosphaerellaceae</taxon>
        <taxon>Fulvia</taxon>
    </lineage>
</organism>
<proteinExistence type="predicted"/>
<dbReference type="InterPro" id="IPR051783">
    <property type="entry name" value="NAD(P)-dependent_oxidoreduct"/>
</dbReference>
<dbReference type="Proteomes" id="UP000756132">
    <property type="component" value="Chromosome 10"/>
</dbReference>
<dbReference type="OrthoDB" id="10262413at2759"/>
<dbReference type="EMBL" id="CP090172">
    <property type="protein sequence ID" value="UJO23277.1"/>
    <property type="molecule type" value="Genomic_DNA"/>
</dbReference>
<keyword evidence="4" id="KW-1185">Reference proteome</keyword>
<reference evidence="3" key="2">
    <citation type="journal article" date="2022" name="Microb. Genom.">
        <title>A chromosome-scale genome assembly of the tomato pathogen Cladosporium fulvum reveals a compartmentalized genome architecture and the presence of a dispensable chromosome.</title>
        <authorList>
            <person name="Zaccaron A.Z."/>
            <person name="Chen L.H."/>
            <person name="Samaras A."/>
            <person name="Stergiopoulos I."/>
        </authorList>
    </citation>
    <scope>NUCLEOTIDE SEQUENCE</scope>
    <source>
        <strain evidence="3">Race5_Kim</strain>
    </source>
</reference>
<dbReference type="GO" id="GO:0005737">
    <property type="term" value="C:cytoplasm"/>
    <property type="evidence" value="ECO:0007669"/>
    <property type="project" value="TreeGrafter"/>
</dbReference>
<evidence type="ECO:0000259" key="2">
    <source>
        <dbReference type="Pfam" id="PF01370"/>
    </source>
</evidence>